<dbReference type="EMBL" id="BLXT01003657">
    <property type="protein sequence ID" value="GFO02868.1"/>
    <property type="molecule type" value="Genomic_DNA"/>
</dbReference>
<proteinExistence type="predicted"/>
<name>A0AAV4A813_9GAST</name>
<keyword evidence="2" id="KW-1185">Reference proteome</keyword>
<comment type="caution">
    <text evidence="1">The sequence shown here is derived from an EMBL/GenBank/DDBJ whole genome shotgun (WGS) entry which is preliminary data.</text>
</comment>
<evidence type="ECO:0000313" key="2">
    <source>
        <dbReference type="Proteomes" id="UP000735302"/>
    </source>
</evidence>
<gene>
    <name evidence="1" type="ORF">PoB_002937300</name>
</gene>
<protein>
    <submittedName>
        <fullName evidence="1">PiggyBac transposable element-derived protein 4</fullName>
    </submittedName>
</protein>
<sequence length="111" mass="12485">MTRLLDLSLPQTLRELMGTGPSQSFVEFSGNSGSDVEDAEDKTVSVRDRNVPASHRPLYVADTLRGKTLSPHSRFGQWYDATVAEMWAFFGMIIAMALIPVDELEEYWSKD</sequence>
<evidence type="ECO:0000313" key="1">
    <source>
        <dbReference type="EMBL" id="GFO02868.1"/>
    </source>
</evidence>
<accession>A0AAV4A813</accession>
<dbReference type="Proteomes" id="UP000735302">
    <property type="component" value="Unassembled WGS sequence"/>
</dbReference>
<reference evidence="1 2" key="1">
    <citation type="journal article" date="2021" name="Elife">
        <title>Chloroplast acquisition without the gene transfer in kleptoplastic sea slugs, Plakobranchus ocellatus.</title>
        <authorList>
            <person name="Maeda T."/>
            <person name="Takahashi S."/>
            <person name="Yoshida T."/>
            <person name="Shimamura S."/>
            <person name="Takaki Y."/>
            <person name="Nagai Y."/>
            <person name="Toyoda A."/>
            <person name="Suzuki Y."/>
            <person name="Arimoto A."/>
            <person name="Ishii H."/>
            <person name="Satoh N."/>
            <person name="Nishiyama T."/>
            <person name="Hasebe M."/>
            <person name="Maruyama T."/>
            <person name="Minagawa J."/>
            <person name="Obokata J."/>
            <person name="Shigenobu S."/>
        </authorList>
    </citation>
    <scope>NUCLEOTIDE SEQUENCE [LARGE SCALE GENOMIC DNA]</scope>
</reference>
<dbReference type="AlphaFoldDB" id="A0AAV4A813"/>
<organism evidence="1 2">
    <name type="scientific">Plakobranchus ocellatus</name>
    <dbReference type="NCBI Taxonomy" id="259542"/>
    <lineage>
        <taxon>Eukaryota</taxon>
        <taxon>Metazoa</taxon>
        <taxon>Spiralia</taxon>
        <taxon>Lophotrochozoa</taxon>
        <taxon>Mollusca</taxon>
        <taxon>Gastropoda</taxon>
        <taxon>Heterobranchia</taxon>
        <taxon>Euthyneura</taxon>
        <taxon>Panpulmonata</taxon>
        <taxon>Sacoglossa</taxon>
        <taxon>Placobranchoidea</taxon>
        <taxon>Plakobranchidae</taxon>
        <taxon>Plakobranchus</taxon>
    </lineage>
</organism>